<evidence type="ECO:0000256" key="3">
    <source>
        <dbReference type="ARBA" id="ARBA00035112"/>
    </source>
</evidence>
<sequence>VFWPRQEFVSNHQSNRSISEVGERWLSLLPKGNGFVAIEKPGRYDLPEPIAIGEKQVFTPAVFHQLHCLYMIMHHYDVLLSNHVGPNHTLNEDDLWHVDHCFDYLRQSIQCCGDTALEGQGEMKAPGTDGSGGIHICKDYEMIRAWAEQRRITELTHN</sequence>
<comment type="similarity">
    <text evidence="3">Belongs to the ustYa family.</text>
</comment>
<keyword evidence="5" id="KW-1185">Reference proteome</keyword>
<dbReference type="GO" id="GO:0016491">
    <property type="term" value="F:oxidoreductase activity"/>
    <property type="evidence" value="ECO:0007669"/>
    <property type="project" value="UniProtKB-KW"/>
</dbReference>
<dbReference type="AlphaFoldDB" id="A0A2V5HUJ5"/>
<dbReference type="Pfam" id="PF11807">
    <property type="entry name" value="UstYa"/>
    <property type="match status" value="1"/>
</dbReference>
<name>A0A2V5HUJ5_9EURO</name>
<feature type="non-terminal residue" evidence="4">
    <location>
        <position position="1"/>
    </location>
</feature>
<evidence type="ECO:0000256" key="1">
    <source>
        <dbReference type="ARBA" id="ARBA00004685"/>
    </source>
</evidence>
<dbReference type="InterPro" id="IPR021765">
    <property type="entry name" value="UstYa-like"/>
</dbReference>
<dbReference type="PANTHER" id="PTHR33365:SF11">
    <property type="entry name" value="TAT PATHWAY SIGNAL SEQUENCE"/>
    <property type="match status" value="1"/>
</dbReference>
<evidence type="ECO:0000313" key="5">
    <source>
        <dbReference type="Proteomes" id="UP000248817"/>
    </source>
</evidence>
<protein>
    <submittedName>
        <fullName evidence="4">Uncharacterized protein</fullName>
    </submittedName>
</protein>
<dbReference type="Proteomes" id="UP000248817">
    <property type="component" value="Unassembled WGS sequence"/>
</dbReference>
<reference evidence="4 5" key="1">
    <citation type="submission" date="2018-02" db="EMBL/GenBank/DDBJ databases">
        <title>The genomes of Aspergillus section Nigri reveals drivers in fungal speciation.</title>
        <authorList>
            <consortium name="DOE Joint Genome Institute"/>
            <person name="Vesth T.C."/>
            <person name="Nybo J."/>
            <person name="Theobald S."/>
            <person name="Brandl J."/>
            <person name="Frisvad J.C."/>
            <person name="Nielsen K.F."/>
            <person name="Lyhne E.K."/>
            <person name="Kogle M.E."/>
            <person name="Kuo A."/>
            <person name="Riley R."/>
            <person name="Clum A."/>
            <person name="Nolan M."/>
            <person name="Lipzen A."/>
            <person name="Salamov A."/>
            <person name="Henrissat B."/>
            <person name="Wiebenga A."/>
            <person name="De vries R.P."/>
            <person name="Grigoriev I.V."/>
            <person name="Mortensen U.H."/>
            <person name="Andersen M.R."/>
            <person name="Baker S.E."/>
        </authorList>
    </citation>
    <scope>NUCLEOTIDE SEQUENCE [LARGE SCALE GENOMIC DNA]</scope>
    <source>
        <strain evidence="4 5">CBS 114.80</strain>
    </source>
</reference>
<evidence type="ECO:0000313" key="4">
    <source>
        <dbReference type="EMBL" id="PYI28109.1"/>
    </source>
</evidence>
<dbReference type="GO" id="GO:0043386">
    <property type="term" value="P:mycotoxin biosynthetic process"/>
    <property type="evidence" value="ECO:0007669"/>
    <property type="project" value="InterPro"/>
</dbReference>
<comment type="pathway">
    <text evidence="1">Mycotoxin biosynthesis.</text>
</comment>
<dbReference type="EMBL" id="KZ825555">
    <property type="protein sequence ID" value="PYI28109.1"/>
    <property type="molecule type" value="Genomic_DNA"/>
</dbReference>
<proteinExistence type="inferred from homology"/>
<accession>A0A2V5HUJ5</accession>
<gene>
    <name evidence="4" type="ORF">BP00DRAFT_481885</name>
</gene>
<dbReference type="PANTHER" id="PTHR33365">
    <property type="entry name" value="YALI0B05434P"/>
    <property type="match status" value="1"/>
</dbReference>
<keyword evidence="2" id="KW-0560">Oxidoreductase</keyword>
<evidence type="ECO:0000256" key="2">
    <source>
        <dbReference type="ARBA" id="ARBA00023002"/>
    </source>
</evidence>
<organism evidence="4 5">
    <name type="scientific">Aspergillus indologenus CBS 114.80</name>
    <dbReference type="NCBI Taxonomy" id="1450541"/>
    <lineage>
        <taxon>Eukaryota</taxon>
        <taxon>Fungi</taxon>
        <taxon>Dikarya</taxon>
        <taxon>Ascomycota</taxon>
        <taxon>Pezizomycotina</taxon>
        <taxon>Eurotiomycetes</taxon>
        <taxon>Eurotiomycetidae</taxon>
        <taxon>Eurotiales</taxon>
        <taxon>Aspergillaceae</taxon>
        <taxon>Aspergillus</taxon>
        <taxon>Aspergillus subgen. Circumdati</taxon>
    </lineage>
</organism>